<evidence type="ECO:0000256" key="1">
    <source>
        <dbReference type="ARBA" id="ARBA00004604"/>
    </source>
</evidence>
<proteinExistence type="predicted"/>
<comment type="subcellular location">
    <subcellularLocation>
        <location evidence="1">Nucleus</location>
        <location evidence="1">Nucleolus</location>
    </subcellularLocation>
</comment>
<dbReference type="GO" id="GO:0003723">
    <property type="term" value="F:RNA binding"/>
    <property type="evidence" value="ECO:0007669"/>
    <property type="project" value="UniProtKB-UniRule"/>
</dbReference>
<dbReference type="InterPro" id="IPR035979">
    <property type="entry name" value="RBD_domain_sf"/>
</dbReference>
<comment type="caution">
    <text evidence="6">The sequence shown here is derived from an EMBL/GenBank/DDBJ whole genome shotgun (WGS) entry which is preliminary data.</text>
</comment>
<dbReference type="PANTHER" id="PTHR46754">
    <property type="entry name" value="MKI67 FHA DOMAIN-INTERACTING NUCLEOLAR PHOSPHOPROTEIN"/>
    <property type="match status" value="1"/>
</dbReference>
<dbReference type="OMA" id="FYEKQMK"/>
<dbReference type="OrthoDB" id="21467at2759"/>
<dbReference type="Proteomes" id="UP000245119">
    <property type="component" value="Linkage Group LG2"/>
</dbReference>
<evidence type="ECO:0000313" key="7">
    <source>
        <dbReference type="Proteomes" id="UP000245119"/>
    </source>
</evidence>
<protein>
    <recommendedName>
        <fullName evidence="5">RRM domain-containing protein</fullName>
    </recommendedName>
</protein>
<dbReference type="GO" id="GO:0005730">
    <property type="term" value="C:nucleolus"/>
    <property type="evidence" value="ECO:0007669"/>
    <property type="project" value="UniProtKB-SubCell"/>
</dbReference>
<evidence type="ECO:0000256" key="2">
    <source>
        <dbReference type="ARBA" id="ARBA00022884"/>
    </source>
</evidence>
<dbReference type="SMART" id="SM00360">
    <property type="entry name" value="RRM"/>
    <property type="match status" value="1"/>
</dbReference>
<evidence type="ECO:0000259" key="5">
    <source>
        <dbReference type="PROSITE" id="PS50102"/>
    </source>
</evidence>
<dbReference type="AlphaFoldDB" id="A0A2T7PR00"/>
<name>A0A2T7PR00_POMCA</name>
<dbReference type="STRING" id="400727.A0A2T7PR00"/>
<dbReference type="EMBL" id="PZQS01000002">
    <property type="protein sequence ID" value="PVD35853.1"/>
    <property type="molecule type" value="Genomic_DNA"/>
</dbReference>
<gene>
    <name evidence="6" type="ORF">C0Q70_02822</name>
</gene>
<dbReference type="InterPro" id="IPR012677">
    <property type="entry name" value="Nucleotide-bd_a/b_plait_sf"/>
</dbReference>
<sequence length="215" mass="24881">MATEQHVEKNSSKVYIPKTIALDAENEEKFEKDVENIRKKKASESNKRGVIYLGHIPRGFFEPQMRAFFSQFGVITRLRLSRSKKTGGSRGYAFIEFKYEDVAKLVAETMNNYLMFTRLLKCEFLPEDRVHPEMFKGSRRKFSHPKADQVAANRQNSFKSDERLRKIQKRLVNKQRATSKRLLNLGVQYSLDVQIPSSLPKEKKDDSVEKAAVSS</sequence>
<evidence type="ECO:0000256" key="4">
    <source>
        <dbReference type="PROSITE-ProRule" id="PRU00176"/>
    </source>
</evidence>
<dbReference type="SUPFAM" id="SSF54928">
    <property type="entry name" value="RNA-binding domain, RBD"/>
    <property type="match status" value="1"/>
</dbReference>
<keyword evidence="7" id="KW-1185">Reference proteome</keyword>
<organism evidence="6 7">
    <name type="scientific">Pomacea canaliculata</name>
    <name type="common">Golden apple snail</name>
    <dbReference type="NCBI Taxonomy" id="400727"/>
    <lineage>
        <taxon>Eukaryota</taxon>
        <taxon>Metazoa</taxon>
        <taxon>Spiralia</taxon>
        <taxon>Lophotrochozoa</taxon>
        <taxon>Mollusca</taxon>
        <taxon>Gastropoda</taxon>
        <taxon>Caenogastropoda</taxon>
        <taxon>Architaenioglossa</taxon>
        <taxon>Ampullarioidea</taxon>
        <taxon>Ampullariidae</taxon>
        <taxon>Pomacea</taxon>
    </lineage>
</organism>
<feature type="domain" description="RRM" evidence="5">
    <location>
        <begin position="49"/>
        <end position="127"/>
    </location>
</feature>
<keyword evidence="2 4" id="KW-0694">RNA-binding</keyword>
<dbReference type="Gene3D" id="3.30.70.330">
    <property type="match status" value="1"/>
</dbReference>
<keyword evidence="3" id="KW-0539">Nucleus</keyword>
<accession>A0A2T7PR00</accession>
<reference evidence="6 7" key="1">
    <citation type="submission" date="2018-04" db="EMBL/GenBank/DDBJ databases">
        <title>The genome of golden apple snail Pomacea canaliculata provides insight into stress tolerance and invasive adaptation.</title>
        <authorList>
            <person name="Liu C."/>
            <person name="Liu B."/>
            <person name="Ren Y."/>
            <person name="Zhang Y."/>
            <person name="Wang H."/>
            <person name="Li S."/>
            <person name="Jiang F."/>
            <person name="Yin L."/>
            <person name="Zhang G."/>
            <person name="Qian W."/>
            <person name="Fan W."/>
        </authorList>
    </citation>
    <scope>NUCLEOTIDE SEQUENCE [LARGE SCALE GENOMIC DNA]</scope>
    <source>
        <strain evidence="6">SZHN2017</strain>
        <tissue evidence="6">Muscle</tissue>
    </source>
</reference>
<dbReference type="Pfam" id="PF00076">
    <property type="entry name" value="RRM_1"/>
    <property type="match status" value="1"/>
</dbReference>
<evidence type="ECO:0000256" key="3">
    <source>
        <dbReference type="ARBA" id="ARBA00023242"/>
    </source>
</evidence>
<dbReference type="PROSITE" id="PS50102">
    <property type="entry name" value="RRM"/>
    <property type="match status" value="1"/>
</dbReference>
<dbReference type="CDD" id="cd12307">
    <property type="entry name" value="RRM_NIFK_like"/>
    <property type="match status" value="1"/>
</dbReference>
<dbReference type="InterPro" id="IPR000504">
    <property type="entry name" value="RRM_dom"/>
</dbReference>
<evidence type="ECO:0000313" key="6">
    <source>
        <dbReference type="EMBL" id="PVD35853.1"/>
    </source>
</evidence>